<evidence type="ECO:0000313" key="3">
    <source>
        <dbReference type="Proteomes" id="UP000070412"/>
    </source>
</evidence>
<dbReference type="InterPro" id="IPR028364">
    <property type="entry name" value="Ribosomal_uL1/biogenesis"/>
</dbReference>
<organism evidence="1">
    <name type="scientific">Sarcoptes scabiei</name>
    <name type="common">Itch mite</name>
    <name type="synonym">Acarus scabiei</name>
    <dbReference type="NCBI Taxonomy" id="52283"/>
    <lineage>
        <taxon>Eukaryota</taxon>
        <taxon>Metazoa</taxon>
        <taxon>Ecdysozoa</taxon>
        <taxon>Arthropoda</taxon>
        <taxon>Chelicerata</taxon>
        <taxon>Arachnida</taxon>
        <taxon>Acari</taxon>
        <taxon>Acariformes</taxon>
        <taxon>Sarcoptiformes</taxon>
        <taxon>Astigmata</taxon>
        <taxon>Psoroptidia</taxon>
        <taxon>Sarcoptoidea</taxon>
        <taxon>Sarcoptidae</taxon>
        <taxon>Sarcoptinae</taxon>
        <taxon>Sarcoptes</taxon>
    </lineage>
</organism>
<dbReference type="InterPro" id="IPR023674">
    <property type="entry name" value="Ribosomal_uL1-like"/>
</dbReference>
<proteinExistence type="predicted"/>
<dbReference type="EnsemblMetazoa" id="SSS_1135s_mrna">
    <property type="protein sequence ID" value="KAF7491002.1"/>
    <property type="gene ID" value="SSS_1135"/>
</dbReference>
<sequence length="374" mass="44001">MDSMMQDNEILPENYDHKTYVTESKLNEAVEILKKVAKNQAVSNESISKKPLFEDDLDFVFLQLDFKKIPLNYSTFIHFANLPFHWRHEQNFETCLIVKDYEKEPLSDREADLQRTRQHYRDMFDDESNQMISEILPMRQLTTEFKLPALKRKLSSEYNVFLCDKKLISNKHSFLSRFLGKAFWVDNKKVPFLIDLKKDNFKEYLNEKLDQTTIYVSGKGSTISICVGSLRQDTTKLVKNLVAVLIRIQNLFGSNVRELKIKTEKSMAILFFMDLGSANEIQLIKSFRPKEFVEDEFDFLTNSNIKIYKDGSIQLVPGSSDQSNLHRKELNLIKSINKSNERYWKRRVLFSQQSEKILQNRFNKSKKKKSSKIP</sequence>
<reference evidence="1" key="2">
    <citation type="submission" date="2020-01" db="EMBL/GenBank/DDBJ databases">
        <authorList>
            <person name="Korhonen P.K.K."/>
            <person name="Guangxu M.G."/>
            <person name="Wang T.W."/>
            <person name="Stroehlein A.J.S."/>
            <person name="Young N.D."/>
            <person name="Ang C.-S.A."/>
            <person name="Fernando D.W.F."/>
            <person name="Lu H.L."/>
            <person name="Taylor S.T."/>
            <person name="Ehtesham M.E.M."/>
            <person name="Najaraj S.H.N."/>
            <person name="Harsha G.H.G."/>
            <person name="Madugundu A.M."/>
            <person name="Renuse S.R."/>
            <person name="Holt D.H."/>
            <person name="Pandey A.P."/>
            <person name="Papenfuss A.P."/>
            <person name="Gasser R.B.G."/>
            <person name="Fischer K.F."/>
        </authorList>
    </citation>
    <scope>NUCLEOTIDE SEQUENCE</scope>
    <source>
        <strain evidence="1">SSS_KF_BRIS2020</strain>
    </source>
</reference>
<reference evidence="2" key="3">
    <citation type="submission" date="2022-06" db="UniProtKB">
        <authorList>
            <consortium name="EnsemblMetazoa"/>
        </authorList>
    </citation>
    <scope>IDENTIFICATION</scope>
</reference>
<accession>A0A834R8G0</accession>
<dbReference type="SUPFAM" id="SSF56808">
    <property type="entry name" value="Ribosomal protein L1"/>
    <property type="match status" value="1"/>
</dbReference>
<name>A0A834R8G0_SARSC</name>
<dbReference type="EMBL" id="WVUK01000062">
    <property type="protein sequence ID" value="KAF7491002.1"/>
    <property type="molecule type" value="Genomic_DNA"/>
</dbReference>
<protein>
    <submittedName>
        <fullName evidence="1">Ribosomal L1 domain-containing protein 1</fullName>
    </submittedName>
</protein>
<gene>
    <name evidence="1" type="ORF">SSS_1135</name>
</gene>
<evidence type="ECO:0000313" key="1">
    <source>
        <dbReference type="EMBL" id="KAF7491002.1"/>
    </source>
</evidence>
<dbReference type="AlphaFoldDB" id="A0A834R8G0"/>
<dbReference type="Proteomes" id="UP000070412">
    <property type="component" value="Unassembled WGS sequence"/>
</dbReference>
<dbReference type="Pfam" id="PF00687">
    <property type="entry name" value="Ribosomal_L1"/>
    <property type="match status" value="1"/>
</dbReference>
<keyword evidence="3" id="KW-1185">Reference proteome</keyword>
<dbReference type="OrthoDB" id="10251727at2759"/>
<reference evidence="3" key="1">
    <citation type="journal article" date="2020" name="PLoS Negl. Trop. Dis.">
        <title>High-quality nuclear genome for Sarcoptes scabiei-A critical resource for a neglected parasite.</title>
        <authorList>
            <person name="Korhonen P.K."/>
            <person name="Gasser R.B."/>
            <person name="Ma G."/>
            <person name="Wang T."/>
            <person name="Stroehlein A.J."/>
            <person name="Young N.D."/>
            <person name="Ang C.S."/>
            <person name="Fernando D.D."/>
            <person name="Lu H.C."/>
            <person name="Taylor S."/>
            <person name="Reynolds S.L."/>
            <person name="Mofiz E."/>
            <person name="Najaraj S.H."/>
            <person name="Gowda H."/>
            <person name="Madugundu A."/>
            <person name="Renuse S."/>
            <person name="Holt D."/>
            <person name="Pandey A."/>
            <person name="Papenfuss A.T."/>
            <person name="Fischer K."/>
        </authorList>
    </citation>
    <scope>NUCLEOTIDE SEQUENCE [LARGE SCALE GENOMIC DNA]</scope>
</reference>
<evidence type="ECO:0000313" key="2">
    <source>
        <dbReference type="EnsemblMetazoa" id="KAF7491002.1"/>
    </source>
</evidence>